<proteinExistence type="inferred from homology"/>
<keyword evidence="4 7" id="KW-0689">Ribosomal protein</keyword>
<dbReference type="SUPFAM" id="SSF54768">
    <property type="entry name" value="dsRNA-binding domain-like"/>
    <property type="match status" value="1"/>
</dbReference>
<dbReference type="NCBIfam" id="TIGR01021">
    <property type="entry name" value="rpsE_bact"/>
    <property type="match status" value="1"/>
</dbReference>
<accession>A0A2H0W575</accession>
<evidence type="ECO:0000256" key="7">
    <source>
        <dbReference type="HAMAP-Rule" id="MF_01307"/>
    </source>
</evidence>
<evidence type="ECO:0000256" key="8">
    <source>
        <dbReference type="RuleBase" id="RU003823"/>
    </source>
</evidence>
<dbReference type="PROSITE" id="PS50881">
    <property type="entry name" value="S5_DSRBD"/>
    <property type="match status" value="1"/>
</dbReference>
<sequence>MAEKDTNKKRIRPKKEQPEFDQQIVDLARVTRVMAGGKRMRFRACVVIGDKKGRVGVGLAKGKDVSLAVSKAVAKAEKNLVKVNIVDGTIPHEIYIKLGAAKILLKPAPEGTGIISGGAVRIVLELAGIKNVVSKIMGTNNKVNNVDATIKALTMLRKVDRKAKKDNAKEVIKPEVVKAEETKADKKDISQKENKK</sequence>
<gene>
    <name evidence="7" type="primary">rpsE</name>
    <name evidence="10" type="ORF">COT80_03135</name>
</gene>
<evidence type="ECO:0000256" key="2">
    <source>
        <dbReference type="ARBA" id="ARBA00022730"/>
    </source>
</evidence>
<dbReference type="FunFam" id="3.30.230.10:FF:000002">
    <property type="entry name" value="30S ribosomal protein S5"/>
    <property type="match status" value="1"/>
</dbReference>
<evidence type="ECO:0000256" key="5">
    <source>
        <dbReference type="ARBA" id="ARBA00023274"/>
    </source>
</evidence>
<keyword evidence="5 7" id="KW-0687">Ribonucleoprotein</keyword>
<evidence type="ECO:0000313" key="11">
    <source>
        <dbReference type="Proteomes" id="UP000229056"/>
    </source>
</evidence>
<dbReference type="InterPro" id="IPR005712">
    <property type="entry name" value="Ribosomal_uS5_bac-type"/>
</dbReference>
<evidence type="ECO:0000256" key="1">
    <source>
        <dbReference type="ARBA" id="ARBA00008945"/>
    </source>
</evidence>
<dbReference type="InterPro" id="IPR013810">
    <property type="entry name" value="Ribosomal_uS5_N"/>
</dbReference>
<dbReference type="EMBL" id="PEZY01000012">
    <property type="protein sequence ID" value="PIS05741.1"/>
    <property type="molecule type" value="Genomic_DNA"/>
</dbReference>
<dbReference type="InterPro" id="IPR005324">
    <property type="entry name" value="Ribosomal_uS5_C"/>
</dbReference>
<dbReference type="GO" id="GO:0015935">
    <property type="term" value="C:small ribosomal subunit"/>
    <property type="evidence" value="ECO:0007669"/>
    <property type="project" value="InterPro"/>
</dbReference>
<dbReference type="HAMAP" id="MF_01307_B">
    <property type="entry name" value="Ribosomal_uS5_B"/>
    <property type="match status" value="1"/>
</dbReference>
<dbReference type="Proteomes" id="UP000229056">
    <property type="component" value="Unassembled WGS sequence"/>
</dbReference>
<comment type="subunit">
    <text evidence="7">Part of the 30S ribosomal subunit. Contacts proteins S4 and S8.</text>
</comment>
<dbReference type="InterPro" id="IPR000851">
    <property type="entry name" value="Ribosomal_uS5"/>
</dbReference>
<reference evidence="11" key="1">
    <citation type="submission" date="2017-09" db="EMBL/GenBank/DDBJ databases">
        <title>Depth-based differentiation of microbial function through sediment-hosted aquifers and enrichment of novel symbionts in the deep terrestrial subsurface.</title>
        <authorList>
            <person name="Probst A.J."/>
            <person name="Ladd B."/>
            <person name="Jarett J.K."/>
            <person name="Geller-Mcgrath D.E."/>
            <person name="Sieber C.M.K."/>
            <person name="Emerson J.B."/>
            <person name="Anantharaman K."/>
            <person name="Thomas B.C."/>
            <person name="Malmstrom R."/>
            <person name="Stieglmeier M."/>
            <person name="Klingl A."/>
            <person name="Woyke T."/>
            <person name="Ryan C.M."/>
            <person name="Banfield J.F."/>
        </authorList>
    </citation>
    <scope>NUCLEOTIDE SEQUENCE [LARGE SCALE GENOMIC DNA]</scope>
</reference>
<evidence type="ECO:0000313" key="10">
    <source>
        <dbReference type="EMBL" id="PIS05741.1"/>
    </source>
</evidence>
<organism evidence="10 11">
    <name type="scientific">Candidatus Buchananbacteria bacterium CG10_big_fil_rev_8_21_14_0_10_33_19</name>
    <dbReference type="NCBI Taxonomy" id="1974525"/>
    <lineage>
        <taxon>Bacteria</taxon>
        <taxon>Candidatus Buchananiibacteriota</taxon>
    </lineage>
</organism>
<dbReference type="Pfam" id="PF03719">
    <property type="entry name" value="Ribosomal_S5_C"/>
    <property type="match status" value="1"/>
</dbReference>
<comment type="domain">
    <text evidence="7">The N-terminal domain interacts with the head of the 30S subunit; the C-terminal domain interacts with the body and contacts protein S4. The interaction surface between S4 and S5 is involved in control of translational fidelity.</text>
</comment>
<name>A0A2H0W575_9BACT</name>
<protein>
    <recommendedName>
        <fullName evidence="6 7">Small ribosomal subunit protein uS5</fullName>
    </recommendedName>
</protein>
<dbReference type="InterPro" id="IPR014721">
    <property type="entry name" value="Ribsml_uS5_D2-typ_fold_subgr"/>
</dbReference>
<dbReference type="GO" id="GO:0003735">
    <property type="term" value="F:structural constituent of ribosome"/>
    <property type="evidence" value="ECO:0007669"/>
    <property type="project" value="UniProtKB-UniRule"/>
</dbReference>
<dbReference type="GO" id="GO:0005737">
    <property type="term" value="C:cytoplasm"/>
    <property type="evidence" value="ECO:0007669"/>
    <property type="project" value="UniProtKB-ARBA"/>
</dbReference>
<evidence type="ECO:0000259" key="9">
    <source>
        <dbReference type="PROSITE" id="PS50881"/>
    </source>
</evidence>
<feature type="domain" description="S5 DRBM" evidence="9">
    <location>
        <begin position="20"/>
        <end position="83"/>
    </location>
</feature>
<evidence type="ECO:0000256" key="3">
    <source>
        <dbReference type="ARBA" id="ARBA00022884"/>
    </source>
</evidence>
<dbReference type="PROSITE" id="PS00585">
    <property type="entry name" value="RIBOSOMAL_S5"/>
    <property type="match status" value="1"/>
</dbReference>
<dbReference type="SUPFAM" id="SSF54211">
    <property type="entry name" value="Ribosomal protein S5 domain 2-like"/>
    <property type="match status" value="1"/>
</dbReference>
<comment type="caution">
    <text evidence="10">The sequence shown here is derived from an EMBL/GenBank/DDBJ whole genome shotgun (WGS) entry which is preliminary data.</text>
</comment>
<dbReference type="PANTHER" id="PTHR48432:SF1">
    <property type="entry name" value="S5 DRBM DOMAIN-CONTAINING PROTEIN"/>
    <property type="match status" value="1"/>
</dbReference>
<dbReference type="InterPro" id="IPR018192">
    <property type="entry name" value="Ribosomal_uS5_N_CS"/>
</dbReference>
<comment type="function">
    <text evidence="7">Located at the back of the 30S subunit body where it stabilizes the conformation of the head with respect to the body.</text>
</comment>
<evidence type="ECO:0000256" key="6">
    <source>
        <dbReference type="ARBA" id="ARBA00035255"/>
    </source>
</evidence>
<dbReference type="AlphaFoldDB" id="A0A2H0W575"/>
<dbReference type="Pfam" id="PF00333">
    <property type="entry name" value="Ribosomal_S5"/>
    <property type="match status" value="1"/>
</dbReference>
<dbReference type="PANTHER" id="PTHR48432">
    <property type="entry name" value="S5 DRBM DOMAIN-CONTAINING PROTEIN"/>
    <property type="match status" value="1"/>
</dbReference>
<evidence type="ECO:0000256" key="4">
    <source>
        <dbReference type="ARBA" id="ARBA00022980"/>
    </source>
</evidence>
<dbReference type="Gene3D" id="3.30.160.20">
    <property type="match status" value="1"/>
</dbReference>
<dbReference type="InterPro" id="IPR020568">
    <property type="entry name" value="Ribosomal_Su5_D2-typ_SF"/>
</dbReference>
<dbReference type="GO" id="GO:0019843">
    <property type="term" value="F:rRNA binding"/>
    <property type="evidence" value="ECO:0007669"/>
    <property type="project" value="UniProtKB-UniRule"/>
</dbReference>
<comment type="similarity">
    <text evidence="1 7 8">Belongs to the universal ribosomal protein uS5 family.</text>
</comment>
<dbReference type="Gene3D" id="3.30.230.10">
    <property type="match status" value="1"/>
</dbReference>
<dbReference type="GO" id="GO:0006412">
    <property type="term" value="P:translation"/>
    <property type="evidence" value="ECO:0007669"/>
    <property type="project" value="UniProtKB-UniRule"/>
</dbReference>
<keyword evidence="2 7" id="KW-0699">rRNA-binding</keyword>
<keyword evidence="3 7" id="KW-0694">RNA-binding</keyword>
<comment type="function">
    <text evidence="7">With S4 and S12 plays an important role in translational accuracy.</text>
</comment>